<comment type="caution">
    <text evidence="6">The sequence shown here is derived from an EMBL/GenBank/DDBJ whole genome shotgun (WGS) entry which is preliminary data.</text>
</comment>
<evidence type="ECO:0000313" key="7">
    <source>
        <dbReference type="Proteomes" id="UP000030111"/>
    </source>
</evidence>
<sequence length="156" mass="17727">MQAFYNKYKRTLLYGISLAALLFLLRWLEFRFLVLSHAMDIYIGAIAAIFTALGIWLTLKLVKPKTNTIVVEKEVYLPQTTPAQINQAEIDNLALSKREMEVLQLMAKGLSNKEIADGLFVSLNTVKTHSSNIFEKLDVKRRTQAVEKSKRLGIIV</sequence>
<keyword evidence="7" id="KW-1185">Reference proteome</keyword>
<keyword evidence="4" id="KW-0812">Transmembrane</keyword>
<dbReference type="Pfam" id="PF00196">
    <property type="entry name" value="GerE"/>
    <property type="match status" value="1"/>
</dbReference>
<dbReference type="InterPro" id="IPR016032">
    <property type="entry name" value="Sig_transdc_resp-reg_C-effctor"/>
</dbReference>
<dbReference type="AlphaFoldDB" id="A0A0A2MJI9"/>
<dbReference type="InterPro" id="IPR000792">
    <property type="entry name" value="Tscrpt_reg_LuxR_C"/>
</dbReference>
<evidence type="ECO:0000256" key="2">
    <source>
        <dbReference type="ARBA" id="ARBA00023125"/>
    </source>
</evidence>
<feature type="transmembrane region" description="Helical" evidence="4">
    <location>
        <begin position="41"/>
        <end position="59"/>
    </location>
</feature>
<dbReference type="GO" id="GO:0006355">
    <property type="term" value="P:regulation of DNA-templated transcription"/>
    <property type="evidence" value="ECO:0007669"/>
    <property type="project" value="InterPro"/>
</dbReference>
<evidence type="ECO:0000259" key="5">
    <source>
        <dbReference type="PROSITE" id="PS50043"/>
    </source>
</evidence>
<dbReference type="STRING" id="1121898.GCA_000422725_03180"/>
<dbReference type="PRINTS" id="PR00038">
    <property type="entry name" value="HTHLUXR"/>
</dbReference>
<dbReference type="PANTHER" id="PTHR44688">
    <property type="entry name" value="DNA-BINDING TRANSCRIPTIONAL ACTIVATOR DEVR_DOSR"/>
    <property type="match status" value="1"/>
</dbReference>
<dbReference type="Proteomes" id="UP000030111">
    <property type="component" value="Unassembled WGS sequence"/>
</dbReference>
<feature type="domain" description="HTH luxR-type" evidence="5">
    <location>
        <begin position="88"/>
        <end position="153"/>
    </location>
</feature>
<dbReference type="Gene3D" id="1.10.10.10">
    <property type="entry name" value="Winged helix-like DNA-binding domain superfamily/Winged helix DNA-binding domain"/>
    <property type="match status" value="1"/>
</dbReference>
<name>A0A0A2MJI9_9FLAO</name>
<dbReference type="PROSITE" id="PS50043">
    <property type="entry name" value="HTH_LUXR_2"/>
    <property type="match status" value="1"/>
</dbReference>
<dbReference type="eggNOG" id="COG2197">
    <property type="taxonomic scope" value="Bacteria"/>
</dbReference>
<dbReference type="EMBL" id="JRLY01000016">
    <property type="protein sequence ID" value="KGO91633.1"/>
    <property type="molecule type" value="Genomic_DNA"/>
</dbReference>
<dbReference type="PROSITE" id="PS00622">
    <property type="entry name" value="HTH_LUXR_1"/>
    <property type="match status" value="1"/>
</dbReference>
<evidence type="ECO:0000256" key="3">
    <source>
        <dbReference type="ARBA" id="ARBA00023163"/>
    </source>
</evidence>
<keyword evidence="3" id="KW-0804">Transcription</keyword>
<keyword evidence="1" id="KW-0805">Transcription regulation</keyword>
<dbReference type="OrthoDB" id="9807565at2"/>
<keyword evidence="4" id="KW-1133">Transmembrane helix</keyword>
<feature type="transmembrane region" description="Helical" evidence="4">
    <location>
        <begin position="12"/>
        <end position="29"/>
    </location>
</feature>
<dbReference type="SMART" id="SM00421">
    <property type="entry name" value="HTH_LUXR"/>
    <property type="match status" value="1"/>
</dbReference>
<dbReference type="RefSeq" id="WP_026993288.1">
    <property type="nucleotide sequence ID" value="NZ_JRLY01000016.1"/>
</dbReference>
<keyword evidence="2" id="KW-0238">DNA-binding</keyword>
<accession>A0A0A2MJI9</accession>
<dbReference type="SUPFAM" id="SSF46894">
    <property type="entry name" value="C-terminal effector domain of the bipartite response regulators"/>
    <property type="match status" value="1"/>
</dbReference>
<dbReference type="PANTHER" id="PTHR44688:SF16">
    <property type="entry name" value="DNA-BINDING TRANSCRIPTIONAL ACTIVATOR DEVR_DOSR"/>
    <property type="match status" value="1"/>
</dbReference>
<keyword evidence="4" id="KW-0472">Membrane</keyword>
<dbReference type="GO" id="GO:0003677">
    <property type="term" value="F:DNA binding"/>
    <property type="evidence" value="ECO:0007669"/>
    <property type="project" value="UniProtKB-KW"/>
</dbReference>
<gene>
    <name evidence="6" type="ORF">Q766_16510</name>
</gene>
<dbReference type="CDD" id="cd06170">
    <property type="entry name" value="LuxR_C_like"/>
    <property type="match status" value="1"/>
</dbReference>
<evidence type="ECO:0000256" key="1">
    <source>
        <dbReference type="ARBA" id="ARBA00023015"/>
    </source>
</evidence>
<organism evidence="6 7">
    <name type="scientific">Flavobacterium subsaxonicum WB 4.1-42 = DSM 21790</name>
    <dbReference type="NCBI Taxonomy" id="1121898"/>
    <lineage>
        <taxon>Bacteria</taxon>
        <taxon>Pseudomonadati</taxon>
        <taxon>Bacteroidota</taxon>
        <taxon>Flavobacteriia</taxon>
        <taxon>Flavobacteriales</taxon>
        <taxon>Flavobacteriaceae</taxon>
        <taxon>Flavobacterium</taxon>
    </lineage>
</organism>
<protein>
    <submittedName>
        <fullName evidence="6">LuxR family transcriptional regulator</fullName>
    </submittedName>
</protein>
<reference evidence="6 7" key="1">
    <citation type="submission" date="2013-09" db="EMBL/GenBank/DDBJ databases">
        <authorList>
            <person name="Zeng Z."/>
            <person name="Chen C."/>
        </authorList>
    </citation>
    <scope>NUCLEOTIDE SEQUENCE [LARGE SCALE GENOMIC DNA]</scope>
    <source>
        <strain evidence="6 7">WB 4.1-42</strain>
    </source>
</reference>
<proteinExistence type="predicted"/>
<evidence type="ECO:0000256" key="4">
    <source>
        <dbReference type="SAM" id="Phobius"/>
    </source>
</evidence>
<dbReference type="InterPro" id="IPR036388">
    <property type="entry name" value="WH-like_DNA-bd_sf"/>
</dbReference>
<evidence type="ECO:0000313" key="6">
    <source>
        <dbReference type="EMBL" id="KGO91633.1"/>
    </source>
</evidence>